<proteinExistence type="predicted"/>
<protein>
    <recommendedName>
        <fullName evidence="2">Anti-sigma factor NepR domain-containing protein</fullName>
    </recommendedName>
</protein>
<dbReference type="Proteomes" id="UP000078507">
    <property type="component" value="Unassembled WGS sequence"/>
</dbReference>
<dbReference type="InterPro" id="IPR041649">
    <property type="entry name" value="NepR"/>
</dbReference>
<evidence type="ECO:0000313" key="3">
    <source>
        <dbReference type="EMBL" id="OAP44944.1"/>
    </source>
</evidence>
<name>A0A178YBW4_SINSA</name>
<evidence type="ECO:0000256" key="1">
    <source>
        <dbReference type="SAM" id="MobiDB-lite"/>
    </source>
</evidence>
<evidence type="ECO:0000259" key="2">
    <source>
        <dbReference type="Pfam" id="PF18557"/>
    </source>
</evidence>
<dbReference type="EMBL" id="LNQB01000073">
    <property type="protein sequence ID" value="OAP44944.1"/>
    <property type="molecule type" value="Genomic_DNA"/>
</dbReference>
<gene>
    <name evidence="3" type="ORF">ATB98_19075</name>
</gene>
<dbReference type="Pfam" id="PF18557">
    <property type="entry name" value="NepR"/>
    <property type="match status" value="1"/>
</dbReference>
<feature type="region of interest" description="Disordered" evidence="1">
    <location>
        <begin position="1"/>
        <end position="26"/>
    </location>
</feature>
<feature type="domain" description="Anti-sigma factor NepR" evidence="2">
    <location>
        <begin position="23"/>
        <end position="56"/>
    </location>
</feature>
<accession>A0A178YBW4</accession>
<reference evidence="3 4" key="1">
    <citation type="submission" date="2015-11" db="EMBL/GenBank/DDBJ databases">
        <title>Ensifer anhuiense sp. nov., an effective nitrogen fixation bacterium with Glycine soja.</title>
        <authorList>
            <person name="Yan H."/>
            <person name="Chen W."/>
        </authorList>
    </citation>
    <scope>NUCLEOTIDE SEQUENCE [LARGE SCALE GENOMIC DNA]</scope>
    <source>
        <strain evidence="3 4">LMG 7837</strain>
    </source>
</reference>
<dbReference type="AlphaFoldDB" id="A0A178YBW4"/>
<dbReference type="RefSeq" id="WP_066875252.1">
    <property type="nucleotide sequence ID" value="NZ_LNQB01000073.1"/>
</dbReference>
<evidence type="ECO:0000313" key="4">
    <source>
        <dbReference type="Proteomes" id="UP000078507"/>
    </source>
</evidence>
<dbReference type="OrthoDB" id="8421187at2"/>
<comment type="caution">
    <text evidence="3">The sequence shown here is derived from an EMBL/GenBank/DDBJ whole genome shotgun (WGS) entry which is preliminary data.</text>
</comment>
<organism evidence="3 4">
    <name type="scientific">Sinorhizobium saheli</name>
    <dbReference type="NCBI Taxonomy" id="36856"/>
    <lineage>
        <taxon>Bacteria</taxon>
        <taxon>Pseudomonadati</taxon>
        <taxon>Pseudomonadota</taxon>
        <taxon>Alphaproteobacteria</taxon>
        <taxon>Hyphomicrobiales</taxon>
        <taxon>Rhizobiaceae</taxon>
        <taxon>Sinorhizobium/Ensifer group</taxon>
        <taxon>Sinorhizobium</taxon>
    </lineage>
</organism>
<sequence>MNEFSGGQKGRRNASAGKTEPDTQIGSQLKALYQAVENEPVPQHFVDLLRRLDEAERERSRD</sequence>
<dbReference type="STRING" id="36856.ATB98_19075"/>
<keyword evidence="4" id="KW-1185">Reference proteome</keyword>